<dbReference type="GO" id="GO:0004386">
    <property type="term" value="F:helicase activity"/>
    <property type="evidence" value="ECO:0007669"/>
    <property type="project" value="UniProtKB-KW"/>
</dbReference>
<feature type="domain" description="DUF927" evidence="2">
    <location>
        <begin position="58"/>
        <end position="341"/>
    </location>
</feature>
<protein>
    <submittedName>
        <fullName evidence="3">Putative superfamily II helicase</fullName>
    </submittedName>
</protein>
<evidence type="ECO:0000313" key="3">
    <source>
        <dbReference type="EMBL" id="SUA30105.1"/>
    </source>
</evidence>
<proteinExistence type="predicted"/>
<dbReference type="InterPro" id="IPR009270">
    <property type="entry name" value="DUF927"/>
</dbReference>
<evidence type="ECO:0000313" key="4">
    <source>
        <dbReference type="Proteomes" id="UP000254176"/>
    </source>
</evidence>
<dbReference type="EMBL" id="UGRP01000002">
    <property type="protein sequence ID" value="SUA30105.1"/>
    <property type="molecule type" value="Genomic_DNA"/>
</dbReference>
<organism evidence="3 4">
    <name type="scientific">Neisseria meningitidis</name>
    <dbReference type="NCBI Taxonomy" id="487"/>
    <lineage>
        <taxon>Bacteria</taxon>
        <taxon>Pseudomonadati</taxon>
        <taxon>Pseudomonadota</taxon>
        <taxon>Betaproteobacteria</taxon>
        <taxon>Neisseriales</taxon>
        <taxon>Neisseriaceae</taxon>
        <taxon>Neisseria</taxon>
    </lineage>
</organism>
<evidence type="ECO:0000256" key="1">
    <source>
        <dbReference type="SAM" id="MobiDB-lite"/>
    </source>
</evidence>
<feature type="region of interest" description="Disordered" evidence="1">
    <location>
        <begin position="1"/>
        <end position="25"/>
    </location>
</feature>
<dbReference type="Proteomes" id="UP000254176">
    <property type="component" value="Unassembled WGS sequence"/>
</dbReference>
<feature type="compositionally biased region" description="Polar residues" evidence="1">
    <location>
        <begin position="1"/>
        <end position="24"/>
    </location>
</feature>
<name>A0A378WCW2_NEIME</name>
<keyword evidence="3" id="KW-0347">Helicase</keyword>
<gene>
    <name evidence="3" type="ORF">NCTC8554_02153</name>
</gene>
<dbReference type="AlphaFoldDB" id="A0A378WCW2"/>
<dbReference type="Pfam" id="PF06048">
    <property type="entry name" value="DUF927"/>
    <property type="match status" value="1"/>
</dbReference>
<evidence type="ECO:0000259" key="2">
    <source>
        <dbReference type="Pfam" id="PF06048"/>
    </source>
</evidence>
<sequence length="611" mass="66805">MDYLSNGNQTRKTAKGNQTHTGDFNTMCKDVKPNFAEEAAPLGDMSEFAAPFAQPRYDVDGAGVWYIGVKTDREGNTQEATPVKLSSPIEIIGRGTDNDGAYYRVIRWQDANTRRTKIAAIPQSEIGTVQGWQRLQSYGLAVLSGRVKRERLSDYLQTQGSGDIYTITDRAGWHGNAYILPNGETINAEGANILYNGDTSQREGYTESGSLEEWRQEAARYAEGNSRLCLALGLSLAAPFLALLHEEGGGVHLAGSSSKGKTTAANLALSVWGSYEATKSNWDTTALGLQNAALARNDGFLALDEIGQTADPRRIPQMVYSVINGISKTQGAKDGGNRKQKTWRNLILSTGETNPESLIGDRAQWRAGNRARLPDIQAEAKHGIYDTLHGFTDGAKLSEHINRAAAKKYGTAGRALIRQILSDGKEAAAETIEATRARYLEALPPMEGQARRIARRFTLLAAVLEYAAPITGLKAGGAAVMQCFHEWLEENGTGDRDAEAICSQLDDFIAQYADSPRFLSWSERDAPYTMTGGKGKGHAGFKVQAGGNDEFYILPLVFREEIAQSFPIHTVCKVLSGKGRLKPSKTGYQHQIKVNKKPIRHYLIIEPLELD</sequence>
<reference evidence="3 4" key="1">
    <citation type="submission" date="2018-06" db="EMBL/GenBank/DDBJ databases">
        <authorList>
            <consortium name="Pathogen Informatics"/>
            <person name="Doyle S."/>
        </authorList>
    </citation>
    <scope>NUCLEOTIDE SEQUENCE [LARGE SCALE GENOMIC DNA]</scope>
    <source>
        <strain evidence="3 4">NCTC8554</strain>
    </source>
</reference>
<keyword evidence="3" id="KW-0067">ATP-binding</keyword>
<keyword evidence="3" id="KW-0378">Hydrolase</keyword>
<keyword evidence="3" id="KW-0547">Nucleotide-binding</keyword>
<accession>A0A378WCW2</accession>